<dbReference type="SMART" id="SM00220">
    <property type="entry name" value="S_TKc"/>
    <property type="match status" value="1"/>
</dbReference>
<dbReference type="SUPFAM" id="SSF48452">
    <property type="entry name" value="TPR-like"/>
    <property type="match status" value="1"/>
</dbReference>
<keyword evidence="2 4" id="KW-0547">Nucleotide-binding</keyword>
<dbReference type="Pfam" id="PF00069">
    <property type="entry name" value="Pkinase"/>
    <property type="match status" value="1"/>
</dbReference>
<dbReference type="PROSITE" id="PS00108">
    <property type="entry name" value="PROTEIN_KINASE_ST"/>
    <property type="match status" value="1"/>
</dbReference>
<dbReference type="InterPro" id="IPR017441">
    <property type="entry name" value="Protein_kinase_ATP_BS"/>
</dbReference>
<protein>
    <submittedName>
        <fullName evidence="7">Serine/threonine protein kinase</fullName>
    </submittedName>
</protein>
<keyword evidence="7" id="KW-0723">Serine/threonine-protein kinase</keyword>
<dbReference type="GO" id="GO:0016020">
    <property type="term" value="C:membrane"/>
    <property type="evidence" value="ECO:0007669"/>
    <property type="project" value="UniProtKB-SubCell"/>
</dbReference>
<dbReference type="InterPro" id="IPR041664">
    <property type="entry name" value="AAA_16"/>
</dbReference>
<dbReference type="InterPro" id="IPR029787">
    <property type="entry name" value="Nucleotide_cyclase"/>
</dbReference>
<name>A0A085VYT4_9BACT</name>
<gene>
    <name evidence="7" type="ORF">DB31_5936</name>
</gene>
<keyword evidence="7" id="KW-0808">Transferase</keyword>
<dbReference type="GO" id="GO:0009190">
    <property type="term" value="P:cyclic nucleotide biosynthetic process"/>
    <property type="evidence" value="ECO:0007669"/>
    <property type="project" value="InterPro"/>
</dbReference>
<dbReference type="RefSeq" id="WP_052420687.1">
    <property type="nucleotide sequence ID" value="NZ_JMCB01000030.1"/>
</dbReference>
<evidence type="ECO:0000259" key="5">
    <source>
        <dbReference type="PROSITE" id="PS50011"/>
    </source>
</evidence>
<dbReference type="SUPFAM" id="SSF56112">
    <property type="entry name" value="Protein kinase-like (PK-like)"/>
    <property type="match status" value="1"/>
</dbReference>
<dbReference type="SUPFAM" id="SSF52540">
    <property type="entry name" value="P-loop containing nucleoside triphosphate hydrolases"/>
    <property type="match status" value="1"/>
</dbReference>
<dbReference type="Pfam" id="PF13191">
    <property type="entry name" value="AAA_16"/>
    <property type="match status" value="1"/>
</dbReference>
<dbReference type="GO" id="GO:0004674">
    <property type="term" value="F:protein serine/threonine kinase activity"/>
    <property type="evidence" value="ECO:0007669"/>
    <property type="project" value="UniProtKB-KW"/>
</dbReference>
<keyword evidence="3 4" id="KW-0067">ATP-binding</keyword>
<dbReference type="GO" id="GO:0005737">
    <property type="term" value="C:cytoplasm"/>
    <property type="evidence" value="ECO:0007669"/>
    <property type="project" value="TreeGrafter"/>
</dbReference>
<organism evidence="7 8">
    <name type="scientific">Hyalangium minutum</name>
    <dbReference type="NCBI Taxonomy" id="394096"/>
    <lineage>
        <taxon>Bacteria</taxon>
        <taxon>Pseudomonadati</taxon>
        <taxon>Myxococcota</taxon>
        <taxon>Myxococcia</taxon>
        <taxon>Myxococcales</taxon>
        <taxon>Cystobacterineae</taxon>
        <taxon>Archangiaceae</taxon>
        <taxon>Hyalangium</taxon>
    </lineage>
</organism>
<evidence type="ECO:0000259" key="6">
    <source>
        <dbReference type="PROSITE" id="PS50125"/>
    </source>
</evidence>
<feature type="domain" description="Guanylate cyclase" evidence="6">
    <location>
        <begin position="384"/>
        <end position="477"/>
    </location>
</feature>
<accession>A0A085VYT4</accession>
<sequence length="1359" mass="150882">MENAPPSIHPLTPLQERYTLQAKLGEGGFGTIHEATQITTGQRVAVKFLRLRPDDANTSVEKQAARFRRETSLCAKLYHPHIVRLIDAGLSAENQLYSVFEFVPGKNLAQVLKEEGPLAPREVHRLMSQVLDALGCAHKENVVHRDLKPQNIMVTGTGVRRNAVVLDFGLGTLVEDSLSAQDTRLTGTMEWMGTPSYAAPEQLRKDATTAAADLYAWGLIFIECLTGVRIMQGATMAEVLYKQLGPEPVPLPPSLRNHPLGQLLRRVTEKNSPEQRGTAAELLSQLEEMDLSGLLSAPALPEAVLLPSTTPRTGEGQALTPTAVGSALTLTTNVPPQWMLAGGERRQVVALCCGLVLSHPDPARVDFEDLELPLRASQELLGAIAARYHGHIMSVLGQQVLMYFGYPSTRVDDARRAAAAAMAILEGIDTLNSQRKEPLRCSARIGLHVGQLVVSKEAAAQPWREFGVTASVAAQLGERAEPGTILVGESAYPLLRDHFTLESQGQVPTGFLQQPMELFSLKGPRVATDEAPSMRGSIVMVSRDHELGLLLERWRQVDEGSGQVALVRGEAGIGKSRLCHELRRKLQGREHQFFECRCSPEARNSPLFPVIEPLKQLLGYNEGDSPAQRLARMEEALSRYPLELKEAVPLVASLFALPVEDRYPTPQMTPLKLKELTLRLLVTLFYEMAEQCPLLLFVEDLHWADPTLLELLGALLAECATSPVYLLLTSRPEFSTPWPNAPILQIQLGRLEREATEQLIRALTEANPLPPSMLEQIVQRTEGVPLFVEELTRMVAETRPSSPQSGLAIPSTLRGSLLTRLDLLGSPKVTAQIASALGREFQYDVLCAISPRDEAELKEDLEQLLRADLIYTRRRARSRTYIFKHALIQDIAYDSLPKATRRHLHARIAETLQARFPELAETRPELLAHHFAAADQLLQALEYGRKAAVMALQRSANEESAQHTTQALGWLQTVENPSERRETELGLNGLLLTALMGYRGFSSEEVGNVLRRSMALLEEQGDSPSAFPTLHSLWGYHEMLGEHAQAKEIGRRCLELARRNKDEGQQICALIQLGHGLWFDGRFEEAQVHFEEVLALYEPSKHGGNAYIYAVDSRAHATGMLALTHWYLGFTDLALKRAREALEFARLIQHSNTLAMATYYLTLLHQLRGEREEVLRLSTELLEISVAQGLPMWKGLALLLNSWAKRQATEAEQILAVMESVRVYQTLPYQLGRVAETEAEVGAVDKALQRVERALQLATSKEELYALPELYRLRGELLLRSTPSATEEAAVSYQKAIEMAQEQRARVVEFRARLALARLKPEQLREPGFRAALAGLQDTLTPLGQVPEREETGRLLAQA</sequence>
<comment type="subcellular location">
    <subcellularLocation>
        <location evidence="1">Membrane</location>
        <topology evidence="1">Single-pass membrane protein</topology>
    </subcellularLocation>
</comment>
<dbReference type="Pfam" id="PF13424">
    <property type="entry name" value="TPR_12"/>
    <property type="match status" value="1"/>
</dbReference>
<dbReference type="EMBL" id="JMCB01000030">
    <property type="protein sequence ID" value="KFE60597.1"/>
    <property type="molecule type" value="Genomic_DNA"/>
</dbReference>
<dbReference type="InterPro" id="IPR001054">
    <property type="entry name" value="A/G_cyclase"/>
</dbReference>
<dbReference type="SUPFAM" id="SSF55073">
    <property type="entry name" value="Nucleotide cyclase"/>
    <property type="match status" value="1"/>
</dbReference>
<evidence type="ECO:0000256" key="2">
    <source>
        <dbReference type="ARBA" id="ARBA00022741"/>
    </source>
</evidence>
<dbReference type="Proteomes" id="UP000028725">
    <property type="component" value="Unassembled WGS sequence"/>
</dbReference>
<dbReference type="InterPro" id="IPR027417">
    <property type="entry name" value="P-loop_NTPase"/>
</dbReference>
<evidence type="ECO:0000313" key="8">
    <source>
        <dbReference type="Proteomes" id="UP000028725"/>
    </source>
</evidence>
<feature type="binding site" evidence="4">
    <location>
        <position position="47"/>
    </location>
    <ligand>
        <name>ATP</name>
        <dbReference type="ChEBI" id="CHEBI:30616"/>
    </ligand>
</feature>
<dbReference type="Gene3D" id="1.25.40.10">
    <property type="entry name" value="Tetratricopeptide repeat domain"/>
    <property type="match status" value="2"/>
</dbReference>
<evidence type="ECO:0000256" key="1">
    <source>
        <dbReference type="ARBA" id="ARBA00004167"/>
    </source>
</evidence>
<reference evidence="7 8" key="1">
    <citation type="submission" date="2014-04" db="EMBL/GenBank/DDBJ databases">
        <title>Genome assembly of Hyalangium minutum DSM 14724.</title>
        <authorList>
            <person name="Sharma G."/>
            <person name="Subramanian S."/>
        </authorList>
    </citation>
    <scope>NUCLEOTIDE SEQUENCE [LARGE SCALE GENOMIC DNA]</scope>
    <source>
        <strain evidence="7 8">DSM 14724</strain>
    </source>
</reference>
<feature type="domain" description="Protein kinase" evidence="5">
    <location>
        <begin position="18"/>
        <end position="289"/>
    </location>
</feature>
<dbReference type="InterPro" id="IPR023889">
    <property type="entry name" value="TOMM_kin_cyc"/>
</dbReference>
<dbReference type="PANTHER" id="PTHR16305:SF28">
    <property type="entry name" value="GUANYLATE CYCLASE DOMAIN-CONTAINING PROTEIN"/>
    <property type="match status" value="1"/>
</dbReference>
<keyword evidence="8" id="KW-1185">Reference proteome</keyword>
<keyword evidence="7" id="KW-0418">Kinase</keyword>
<dbReference type="PROSITE" id="PS00107">
    <property type="entry name" value="PROTEIN_KINASE_ATP"/>
    <property type="match status" value="1"/>
</dbReference>
<evidence type="ECO:0000313" key="7">
    <source>
        <dbReference type="EMBL" id="KFE60597.1"/>
    </source>
</evidence>
<proteinExistence type="predicted"/>
<evidence type="ECO:0000256" key="4">
    <source>
        <dbReference type="PROSITE-ProRule" id="PRU10141"/>
    </source>
</evidence>
<dbReference type="PROSITE" id="PS50125">
    <property type="entry name" value="GUANYLATE_CYCLASE_2"/>
    <property type="match status" value="1"/>
</dbReference>
<comment type="caution">
    <text evidence="7">The sequence shown here is derived from an EMBL/GenBank/DDBJ whole genome shotgun (WGS) entry which is preliminary data.</text>
</comment>
<dbReference type="InterPro" id="IPR000719">
    <property type="entry name" value="Prot_kinase_dom"/>
</dbReference>
<dbReference type="CDD" id="cd14014">
    <property type="entry name" value="STKc_PknB_like"/>
    <property type="match status" value="1"/>
</dbReference>
<dbReference type="InterPro" id="IPR011990">
    <property type="entry name" value="TPR-like_helical_dom_sf"/>
</dbReference>
<dbReference type="GO" id="GO:0005524">
    <property type="term" value="F:ATP binding"/>
    <property type="evidence" value="ECO:0007669"/>
    <property type="project" value="UniProtKB-UniRule"/>
</dbReference>
<dbReference type="InterPro" id="IPR008271">
    <property type="entry name" value="Ser/Thr_kinase_AS"/>
</dbReference>
<dbReference type="OrthoDB" id="5495610at2"/>
<dbReference type="InterPro" id="IPR011009">
    <property type="entry name" value="Kinase-like_dom_sf"/>
</dbReference>
<dbReference type="STRING" id="394096.DB31_5936"/>
<dbReference type="Gene3D" id="1.10.510.10">
    <property type="entry name" value="Transferase(Phosphotransferase) domain 1"/>
    <property type="match status" value="1"/>
</dbReference>
<evidence type="ECO:0000256" key="3">
    <source>
        <dbReference type="ARBA" id="ARBA00022840"/>
    </source>
</evidence>
<dbReference type="PANTHER" id="PTHR16305">
    <property type="entry name" value="TESTICULAR SOLUBLE ADENYLYL CYCLASE"/>
    <property type="match status" value="1"/>
</dbReference>
<dbReference type="PATRIC" id="fig|394096.3.peg.8657"/>
<dbReference type="Gene3D" id="3.30.70.1230">
    <property type="entry name" value="Nucleotide cyclase"/>
    <property type="match status" value="1"/>
</dbReference>
<dbReference type="GO" id="GO:0035556">
    <property type="term" value="P:intracellular signal transduction"/>
    <property type="evidence" value="ECO:0007669"/>
    <property type="project" value="InterPro"/>
</dbReference>
<dbReference type="NCBIfam" id="TIGR03903">
    <property type="entry name" value="TOMM_kin_cyc"/>
    <property type="match status" value="1"/>
</dbReference>
<dbReference type="Pfam" id="PF00211">
    <property type="entry name" value="Guanylate_cyc"/>
    <property type="match status" value="1"/>
</dbReference>
<dbReference type="GO" id="GO:0004016">
    <property type="term" value="F:adenylate cyclase activity"/>
    <property type="evidence" value="ECO:0007669"/>
    <property type="project" value="TreeGrafter"/>
</dbReference>
<dbReference type="PROSITE" id="PS50011">
    <property type="entry name" value="PROTEIN_KINASE_DOM"/>
    <property type="match status" value="1"/>
</dbReference>